<evidence type="ECO:0000256" key="1">
    <source>
        <dbReference type="SAM" id="Phobius"/>
    </source>
</evidence>
<protein>
    <submittedName>
        <fullName evidence="2">Uncharacterized protein</fullName>
    </submittedName>
</protein>
<sequence length="529" mass="60689">MFEFAVQRIVFAAHGRVYKVSHNYISSLCLCDSNEKPVACGGSSVCVCYGYNTACRCCRHLQTVGVKCYEIAGNERGRRGVAGHFPYLICFYSANCNFSHARRSGACTHCDKCGLCRRSAFCQFSGCKHKRFAFGDGFISRRFIKKRLGYIHPGIFDSYKFKHFFLLLLYGFFVEGSYLRVAFAREKPFPFRKLLFRHCDGIVAGAFRDGAFQMSLGIMHSLPLYRGGNACPDAVGICGGICFFCRESAVAEACEFFEHIRRKLAQVVILLCVGICRVKLRKVGAEYLFVFLLLLQCLCLLLADLVVGLFHVLIRGLAFGFRRDFGKGACRVVLAARPHRFYRTFRQSAERFELFAQSFFFRVGFRFGGRLFFRFFFFGGFRFLRVVGFFFFRLCALRFFAVALFALGFFALGFFVLGFVILALFIFGLAVIFGFFVLFRLFVLGFIVREIIVLVKFRFGDYNLAVFVIFEFIIGARCLFFGSFFFPRRGILFLRCLRLCFIVVVHLFLPPVHLFLLISSFCRRANHRP</sequence>
<dbReference type="EMBL" id="BK015817">
    <property type="protein sequence ID" value="DAE26413.1"/>
    <property type="molecule type" value="Genomic_DNA"/>
</dbReference>
<name>A0A8S5R603_9CAUD</name>
<evidence type="ECO:0000313" key="2">
    <source>
        <dbReference type="EMBL" id="DAE26413.1"/>
    </source>
</evidence>
<keyword evidence="1" id="KW-1133">Transmembrane helix</keyword>
<reference evidence="2" key="1">
    <citation type="journal article" date="2021" name="Proc. Natl. Acad. Sci. U.S.A.">
        <title>A Catalog of Tens of Thousands of Viruses from Human Metagenomes Reveals Hidden Associations with Chronic Diseases.</title>
        <authorList>
            <person name="Tisza M.J."/>
            <person name="Buck C.B."/>
        </authorList>
    </citation>
    <scope>NUCLEOTIDE SEQUENCE</scope>
    <source>
        <strain evidence="2">CtxbQ4</strain>
    </source>
</reference>
<feature type="transmembrane region" description="Helical" evidence="1">
    <location>
        <begin position="164"/>
        <end position="183"/>
    </location>
</feature>
<feature type="transmembrane region" description="Helical" evidence="1">
    <location>
        <begin position="432"/>
        <end position="452"/>
    </location>
</feature>
<keyword evidence="1" id="KW-0812">Transmembrane</keyword>
<feature type="transmembrane region" description="Helical" evidence="1">
    <location>
        <begin position="287"/>
        <end position="314"/>
    </location>
</feature>
<proteinExistence type="predicted"/>
<accession>A0A8S5R603</accession>
<organism evidence="2">
    <name type="scientific">Myoviridae sp. ctxbQ4</name>
    <dbReference type="NCBI Taxonomy" id="2827292"/>
    <lineage>
        <taxon>Viruses</taxon>
        <taxon>Duplodnaviria</taxon>
        <taxon>Heunggongvirae</taxon>
        <taxon>Uroviricota</taxon>
        <taxon>Caudoviricetes</taxon>
    </lineage>
</organism>
<feature type="transmembrane region" description="Helical" evidence="1">
    <location>
        <begin position="399"/>
        <end position="426"/>
    </location>
</feature>
<feature type="transmembrane region" description="Helical" evidence="1">
    <location>
        <begin position="464"/>
        <end position="486"/>
    </location>
</feature>
<keyword evidence="1" id="KW-0472">Membrane</keyword>
<feature type="transmembrane region" description="Helical" evidence="1">
    <location>
        <begin position="492"/>
        <end position="518"/>
    </location>
</feature>
<feature type="transmembrane region" description="Helical" evidence="1">
    <location>
        <begin position="371"/>
        <end position="392"/>
    </location>
</feature>